<evidence type="ECO:0000313" key="2">
    <source>
        <dbReference type="EMBL" id="KAJ2750770.1"/>
    </source>
</evidence>
<feature type="transmembrane region" description="Helical" evidence="1">
    <location>
        <begin position="383"/>
        <end position="407"/>
    </location>
</feature>
<dbReference type="AlphaFoldDB" id="A0A9W8GQQ6"/>
<keyword evidence="3" id="KW-1185">Reference proteome</keyword>
<dbReference type="EMBL" id="JANBUH010000499">
    <property type="protein sequence ID" value="KAJ2750770.1"/>
    <property type="molecule type" value="Genomic_DNA"/>
</dbReference>
<accession>A0A9W8GQQ6</accession>
<sequence length="506" mass="55620">MFAVAADLDQFLLESDYIERPPLQRRQRVNTHLVKRVYVVSTLERALSEGFFCASLTKSWKKSAVFSAATSLALNLAIPSESATSADDGPRSTIAGVLGLYKLLAVNFARSLKRLVPAVADIRVFIPSIDETQTNYKLLCNLLLSTLYQGGIKGVHVYTEQVTIPVLFDVHGLCGLTRISQGHNISCTPFAKLAYHNADTLQALDIDVGAEDDWRSLVYGGTHVPATFNSLAELILKFTDVLYETTWAAMDYVSPFPVLSTLMVDDCVYPFDDDLLFRGNGKTMKNLRIPFCVLAKNVLGGFDVFRRSGVSQMNSVRIGRVCTEDSVSIAEHGDAAIGQQVRHLLEASAALFISDNTSDMIMLATIETAPHTHFLRHLDTGGLLLHIAGVISVIAALPSLVSLACMVRDPNLAAGENAMNSLLSSPRKHFPLSKNFRVLRVPFTANFSAEHVARVAVHIAVLCPRFAFVDILPEHRKAFGREIAWAMVNKPFKPFANYISHLMLKG</sequence>
<evidence type="ECO:0000313" key="3">
    <source>
        <dbReference type="Proteomes" id="UP001140011"/>
    </source>
</evidence>
<keyword evidence="1" id="KW-1133">Transmembrane helix</keyword>
<keyword evidence="1" id="KW-0812">Transmembrane</keyword>
<gene>
    <name evidence="2" type="ORF">GGI19_004910</name>
</gene>
<dbReference type="OrthoDB" id="5528061at2759"/>
<keyword evidence="1" id="KW-0472">Membrane</keyword>
<protein>
    <submittedName>
        <fullName evidence="2">Uncharacterized protein</fullName>
    </submittedName>
</protein>
<reference evidence="2" key="1">
    <citation type="submission" date="2022-07" db="EMBL/GenBank/DDBJ databases">
        <title>Phylogenomic reconstructions and comparative analyses of Kickxellomycotina fungi.</title>
        <authorList>
            <person name="Reynolds N.K."/>
            <person name="Stajich J.E."/>
            <person name="Barry K."/>
            <person name="Grigoriev I.V."/>
            <person name="Crous P."/>
            <person name="Smith M.E."/>
        </authorList>
    </citation>
    <scope>NUCLEOTIDE SEQUENCE</scope>
    <source>
        <strain evidence="2">BCRC 34297</strain>
    </source>
</reference>
<comment type="caution">
    <text evidence="2">The sequence shown here is derived from an EMBL/GenBank/DDBJ whole genome shotgun (WGS) entry which is preliminary data.</text>
</comment>
<evidence type="ECO:0000256" key="1">
    <source>
        <dbReference type="SAM" id="Phobius"/>
    </source>
</evidence>
<proteinExistence type="predicted"/>
<organism evidence="2 3">
    <name type="scientific">Coemansia pectinata</name>
    <dbReference type="NCBI Taxonomy" id="1052879"/>
    <lineage>
        <taxon>Eukaryota</taxon>
        <taxon>Fungi</taxon>
        <taxon>Fungi incertae sedis</taxon>
        <taxon>Zoopagomycota</taxon>
        <taxon>Kickxellomycotina</taxon>
        <taxon>Kickxellomycetes</taxon>
        <taxon>Kickxellales</taxon>
        <taxon>Kickxellaceae</taxon>
        <taxon>Coemansia</taxon>
    </lineage>
</organism>
<dbReference type="Proteomes" id="UP001140011">
    <property type="component" value="Unassembled WGS sequence"/>
</dbReference>
<name>A0A9W8GQQ6_9FUNG</name>